<dbReference type="EMBL" id="VKLS01000122">
    <property type="protein sequence ID" value="TSB41319.1"/>
    <property type="molecule type" value="Genomic_DNA"/>
</dbReference>
<accession>A0A553ZIP7</accession>
<feature type="compositionally biased region" description="Low complexity" evidence="1">
    <location>
        <begin position="148"/>
        <end position="163"/>
    </location>
</feature>
<dbReference type="Proteomes" id="UP000320888">
    <property type="component" value="Unassembled WGS sequence"/>
</dbReference>
<feature type="compositionally biased region" description="Basic and acidic residues" evidence="1">
    <location>
        <begin position="355"/>
        <end position="381"/>
    </location>
</feature>
<evidence type="ECO:0000313" key="2">
    <source>
        <dbReference type="EMBL" id="TSB41319.1"/>
    </source>
</evidence>
<feature type="compositionally biased region" description="Basic and acidic residues" evidence="1">
    <location>
        <begin position="331"/>
        <end position="346"/>
    </location>
</feature>
<gene>
    <name evidence="2" type="ORF">FNZ23_12660</name>
</gene>
<feature type="compositionally biased region" description="Basic and acidic residues" evidence="1">
    <location>
        <begin position="129"/>
        <end position="140"/>
    </location>
</feature>
<evidence type="ECO:0000313" key="3">
    <source>
        <dbReference type="Proteomes" id="UP000320888"/>
    </source>
</evidence>
<proteinExistence type="predicted"/>
<dbReference type="AlphaFoldDB" id="A0A553ZIP7"/>
<feature type="compositionally biased region" description="Basic and acidic residues" evidence="1">
    <location>
        <begin position="172"/>
        <end position="261"/>
    </location>
</feature>
<protein>
    <submittedName>
        <fullName evidence="2">Uncharacterized protein</fullName>
    </submittedName>
</protein>
<feature type="compositionally biased region" description="Low complexity" evidence="1">
    <location>
        <begin position="298"/>
        <end position="312"/>
    </location>
</feature>
<comment type="caution">
    <text evidence="2">The sequence shown here is derived from an EMBL/GenBank/DDBJ whole genome shotgun (WGS) entry which is preliminary data.</text>
</comment>
<feature type="compositionally biased region" description="Pro residues" evidence="1">
    <location>
        <begin position="394"/>
        <end position="416"/>
    </location>
</feature>
<organism evidence="2 3">
    <name type="scientific">Streptomyces benahoarensis</name>
    <dbReference type="NCBI Taxonomy" id="2595054"/>
    <lineage>
        <taxon>Bacteria</taxon>
        <taxon>Bacillati</taxon>
        <taxon>Actinomycetota</taxon>
        <taxon>Actinomycetes</taxon>
        <taxon>Kitasatosporales</taxon>
        <taxon>Streptomycetaceae</taxon>
        <taxon>Streptomyces</taxon>
    </lineage>
</organism>
<feature type="region of interest" description="Disordered" evidence="1">
    <location>
        <begin position="56"/>
        <end position="453"/>
    </location>
</feature>
<evidence type="ECO:0000256" key="1">
    <source>
        <dbReference type="SAM" id="MobiDB-lite"/>
    </source>
</evidence>
<feature type="compositionally biased region" description="Gly residues" evidence="1">
    <location>
        <begin position="118"/>
        <end position="128"/>
    </location>
</feature>
<sequence length="576" mass="60438">MASIGIAVAALRGMTQWVDDRRQRFQDQAPVRLAAAKAKAGRIKDRAEHESALAAIGNDAAKARAKGRVQSPTEFGRDATKNKGGSKGTFGESGTGSGRGTKTGGGGKNDPGAKGKGKGSTGPDGSGGKGKDGSGGKGKDGSGPGPKSPKSGKSPSSSASSPSLERARRRQERAADKRRAKDQRASDRAAAKLEDWGKGRDRKHGSEDDRQAAKDRIRNGRLEAKAARRDAAREARRQERADAKEDRKARRKAQKAEKDAPAEDAAEPEPKVDLKKNPRAPKGSSTAPPKATSPKPQPGNEGAAPGAEPPGQEAGGPTGAGPGSRSRRTREHQPPPRQEPRADGEWLRPPPGMRVEYKTTLHRTDWEARDRAEKVRAEVLRRRARIVNVSNPSPGLPPGPAAPQTPPASPAPPAPTPSSTSSQAPKNKRKEAIPMPGGPPARSAPPVGNTQFGDSDLTVYDVIDADKDMAEEILAGAEHALQVADRCQRLQAALEGLRAALIAKNVPGVFVGWCTRLMDRAGVVEDKAVAVAAGLPRASEAISLAGDIAAEHDRPVADVVRDMGHTAPAASSYHKE</sequence>
<name>A0A553ZIP7_9ACTN</name>
<feature type="compositionally biased region" description="Gly residues" evidence="1">
    <location>
        <begin position="85"/>
        <end position="109"/>
    </location>
</feature>
<keyword evidence="3" id="KW-1185">Reference proteome</keyword>
<reference evidence="2 3" key="1">
    <citation type="submission" date="2019-07" db="EMBL/GenBank/DDBJ databases">
        <title>Draft genome for Streptomyces benahoarensis MZ03-48.</title>
        <authorList>
            <person name="Gonzalez-Pimentel J.L."/>
        </authorList>
    </citation>
    <scope>NUCLEOTIDE SEQUENCE [LARGE SCALE GENOMIC DNA]</scope>
    <source>
        <strain evidence="2 3">MZ03-48</strain>
    </source>
</reference>
<feature type="compositionally biased region" description="Gly residues" evidence="1">
    <location>
        <begin position="313"/>
        <end position="322"/>
    </location>
</feature>